<dbReference type="GO" id="GO:0004222">
    <property type="term" value="F:metalloendopeptidase activity"/>
    <property type="evidence" value="ECO:0007669"/>
    <property type="project" value="InterPro"/>
</dbReference>
<dbReference type="PROSITE" id="PS00143">
    <property type="entry name" value="INSULINASE"/>
    <property type="match status" value="1"/>
</dbReference>
<evidence type="ECO:0000256" key="4">
    <source>
        <dbReference type="RuleBase" id="RU004447"/>
    </source>
</evidence>
<dbReference type="SUPFAM" id="SSF63411">
    <property type="entry name" value="LuxS/MPP-like metallohydrolase"/>
    <property type="match status" value="2"/>
</dbReference>
<evidence type="ECO:0000256" key="5">
    <source>
        <dbReference type="SAM" id="SignalP"/>
    </source>
</evidence>
<proteinExistence type="inferred from homology"/>
<dbReference type="PANTHER" id="PTHR11851">
    <property type="entry name" value="METALLOPROTEASE"/>
    <property type="match status" value="1"/>
</dbReference>
<dbReference type="InterPro" id="IPR001431">
    <property type="entry name" value="Pept_M16_Zn_BS"/>
</dbReference>
<dbReference type="EC" id="3.4.24.-" evidence="8"/>
<dbReference type="Gene3D" id="3.30.830.10">
    <property type="entry name" value="Metalloenzyme, LuxS/M16 peptidase-like"/>
    <property type="match status" value="2"/>
</dbReference>
<dbReference type="InterPro" id="IPR007863">
    <property type="entry name" value="Peptidase_M16_C"/>
</dbReference>
<feature type="domain" description="Peptidase M16 C-terminal" evidence="7">
    <location>
        <begin position="207"/>
        <end position="388"/>
    </location>
</feature>
<comment type="cofactor">
    <cofactor evidence="1">
        <name>Zn(2+)</name>
        <dbReference type="ChEBI" id="CHEBI:29105"/>
    </cofactor>
</comment>
<organism evidence="8 9">
    <name type="scientific">Prosthecomicrobium pneumaticum</name>
    <dbReference type="NCBI Taxonomy" id="81895"/>
    <lineage>
        <taxon>Bacteria</taxon>
        <taxon>Pseudomonadati</taxon>
        <taxon>Pseudomonadota</taxon>
        <taxon>Alphaproteobacteria</taxon>
        <taxon>Hyphomicrobiales</taxon>
        <taxon>Kaistiaceae</taxon>
        <taxon>Prosthecomicrobium</taxon>
    </lineage>
</organism>
<protein>
    <submittedName>
        <fullName evidence="8">Zinc protease</fullName>
        <ecNumber evidence="8">3.4.24.-</ecNumber>
    </submittedName>
</protein>
<sequence>MTKRLRRRLSALAGAALIAALVLSAAPLRAETPAVPRIAPAASEFTLDNGLSVVVVPDRRAPVVTQMVWYRVGSADDPVGKSGIAHFLEHLMFKGTKTHPAGVFSAEVAEIGGNENAFTTDDATVYHQTVPKEQLGLVMGFEADRMANLVLDDAAVLPERDVILEERRMRVDSDPAAQLGEAVDAALYQRHPYGTPVIGWAHEMAELSREDAITFYDRAYTPNNAILVVAGDVDEEEVRVLAEATYGKVARRAAPAPRDRAKEPEPVAARAVTLSDPRVAQPSLQRRYLVPSYASATGREAEALDVLADILGGGTESRLYRKLVRGAAIATSAGVWYSGSQLDYGSFGLSASPRGATTLDTLAAAIDGVIADLRDRGITEDELARAKRRTRAGAIYAQDSSRGLANYLGTALLTGESLAKAQDYPARIEAVTAEDVRAAAEKYLDLKRSVTGYLLPAPAAKPI</sequence>
<keyword evidence="8" id="KW-0378">Hydrolase</keyword>
<keyword evidence="5" id="KW-0732">Signal</keyword>
<dbReference type="PANTHER" id="PTHR11851:SF49">
    <property type="entry name" value="MITOCHONDRIAL-PROCESSING PEPTIDASE SUBUNIT ALPHA"/>
    <property type="match status" value="1"/>
</dbReference>
<evidence type="ECO:0000313" key="9">
    <source>
        <dbReference type="Proteomes" id="UP000523821"/>
    </source>
</evidence>
<dbReference type="AlphaFoldDB" id="A0A7W9CV20"/>
<gene>
    <name evidence="8" type="ORF">GGQ63_001168</name>
</gene>
<feature type="domain" description="Peptidase M16 N-terminal" evidence="6">
    <location>
        <begin position="54"/>
        <end position="198"/>
    </location>
</feature>
<evidence type="ECO:0000313" key="8">
    <source>
        <dbReference type="EMBL" id="MBB5752116.1"/>
    </source>
</evidence>
<dbReference type="GO" id="GO:0046872">
    <property type="term" value="F:metal ion binding"/>
    <property type="evidence" value="ECO:0007669"/>
    <property type="project" value="InterPro"/>
</dbReference>
<evidence type="ECO:0000256" key="2">
    <source>
        <dbReference type="ARBA" id="ARBA00007261"/>
    </source>
</evidence>
<dbReference type="InterPro" id="IPR011765">
    <property type="entry name" value="Pept_M16_N"/>
</dbReference>
<dbReference type="Pfam" id="PF05193">
    <property type="entry name" value="Peptidase_M16_C"/>
    <property type="match status" value="1"/>
</dbReference>
<dbReference type="Pfam" id="PF00675">
    <property type="entry name" value="Peptidase_M16"/>
    <property type="match status" value="1"/>
</dbReference>
<feature type="signal peptide" evidence="5">
    <location>
        <begin position="1"/>
        <end position="30"/>
    </location>
</feature>
<dbReference type="RefSeq" id="WP_343061086.1">
    <property type="nucleotide sequence ID" value="NZ_JACHOO010000002.1"/>
</dbReference>
<keyword evidence="8" id="KW-0645">Protease</keyword>
<name>A0A7W9CV20_9HYPH</name>
<accession>A0A7W9CV20</accession>
<dbReference type="Proteomes" id="UP000523821">
    <property type="component" value="Unassembled WGS sequence"/>
</dbReference>
<keyword evidence="3" id="KW-0482">Metalloprotease</keyword>
<comment type="similarity">
    <text evidence="2 4">Belongs to the peptidase M16 family.</text>
</comment>
<evidence type="ECO:0000256" key="1">
    <source>
        <dbReference type="ARBA" id="ARBA00001947"/>
    </source>
</evidence>
<dbReference type="EMBL" id="JACHOO010000002">
    <property type="protein sequence ID" value="MBB5752116.1"/>
    <property type="molecule type" value="Genomic_DNA"/>
</dbReference>
<dbReference type="InterPro" id="IPR050361">
    <property type="entry name" value="MPP/UQCRC_Complex"/>
</dbReference>
<dbReference type="GO" id="GO:0006508">
    <property type="term" value="P:proteolysis"/>
    <property type="evidence" value="ECO:0007669"/>
    <property type="project" value="UniProtKB-KW"/>
</dbReference>
<comment type="caution">
    <text evidence="8">The sequence shown here is derived from an EMBL/GenBank/DDBJ whole genome shotgun (WGS) entry which is preliminary data.</text>
</comment>
<evidence type="ECO:0000259" key="6">
    <source>
        <dbReference type="Pfam" id="PF00675"/>
    </source>
</evidence>
<evidence type="ECO:0000259" key="7">
    <source>
        <dbReference type="Pfam" id="PF05193"/>
    </source>
</evidence>
<reference evidence="8 9" key="1">
    <citation type="submission" date="2020-08" db="EMBL/GenBank/DDBJ databases">
        <title>Genomic Encyclopedia of Type Strains, Phase IV (KMG-IV): sequencing the most valuable type-strain genomes for metagenomic binning, comparative biology and taxonomic classification.</title>
        <authorList>
            <person name="Goeker M."/>
        </authorList>
    </citation>
    <scope>NUCLEOTIDE SEQUENCE [LARGE SCALE GENOMIC DNA]</scope>
    <source>
        <strain evidence="8 9">DSM 16268</strain>
    </source>
</reference>
<dbReference type="InterPro" id="IPR011249">
    <property type="entry name" value="Metalloenz_LuxS/M16"/>
</dbReference>
<keyword evidence="9" id="KW-1185">Reference proteome</keyword>
<feature type="chain" id="PRO_5031473958" evidence="5">
    <location>
        <begin position="31"/>
        <end position="463"/>
    </location>
</feature>
<evidence type="ECO:0000256" key="3">
    <source>
        <dbReference type="ARBA" id="ARBA00023049"/>
    </source>
</evidence>